<gene>
    <name evidence="3" type="ORF">GCM10025866_07680</name>
</gene>
<dbReference type="SUPFAM" id="SSF51366">
    <property type="entry name" value="Ribulose-phoshate binding barrel"/>
    <property type="match status" value="1"/>
</dbReference>
<proteinExistence type="predicted"/>
<dbReference type="PANTHER" id="PTHR35039:SF3">
    <property type="entry name" value="3-KETO-L-GULONATE-6-PHOSPHATE DECARBOXYLASE SGBH-RELATED"/>
    <property type="match status" value="1"/>
</dbReference>
<evidence type="ECO:0000259" key="2">
    <source>
        <dbReference type="SMART" id="SM00934"/>
    </source>
</evidence>
<feature type="domain" description="Orotidine 5'-phosphate decarboxylase" evidence="2">
    <location>
        <begin position="18"/>
        <end position="194"/>
    </location>
</feature>
<dbReference type="Gene3D" id="3.20.20.70">
    <property type="entry name" value="Aldolase class I"/>
    <property type="match status" value="1"/>
</dbReference>
<sequence length="250" mass="25971">MATSSIRGITRATLTAPKVQISLDLTNVTEALETARVAVEAGADWIEVGTPLVLAEGLHAVRALRAEFPDHPLVVDLKTMDGGYLEAEMMGDAGADAVLVMGRAHDATIDRVVEAGEAFGMLVMGDDMGAADRVAECVRLEERGVGMIIHHVGFDHRNAHPELGLTPLTDLPGIVAATTVPVQAVGGLSMAQAVTCPGLGAPVVVFGAPLVIDGQAFSPANSDLLRVLTEACAAVHAAEIRYPARQLADS</sequence>
<dbReference type="InterPro" id="IPR001754">
    <property type="entry name" value="OMPdeCOase_dom"/>
</dbReference>
<dbReference type="GO" id="GO:0016829">
    <property type="term" value="F:lyase activity"/>
    <property type="evidence" value="ECO:0007669"/>
    <property type="project" value="UniProtKB-KW"/>
</dbReference>
<keyword evidence="1 3" id="KW-0456">Lyase</keyword>
<evidence type="ECO:0000313" key="4">
    <source>
        <dbReference type="Proteomes" id="UP001321498"/>
    </source>
</evidence>
<dbReference type="InterPro" id="IPR013785">
    <property type="entry name" value="Aldolase_TIM"/>
</dbReference>
<evidence type="ECO:0000313" key="3">
    <source>
        <dbReference type="EMBL" id="BDZ44859.1"/>
    </source>
</evidence>
<name>A0ABN6XJ01_9MICO</name>
<dbReference type="RefSeq" id="WP_286278271.1">
    <property type="nucleotide sequence ID" value="NZ_AP027731.1"/>
</dbReference>
<accession>A0ABN6XJ01</accession>
<dbReference type="InterPro" id="IPR011060">
    <property type="entry name" value="RibuloseP-bd_barrel"/>
</dbReference>
<dbReference type="Proteomes" id="UP001321498">
    <property type="component" value="Chromosome"/>
</dbReference>
<dbReference type="Pfam" id="PF00215">
    <property type="entry name" value="OMPdecase"/>
    <property type="match status" value="1"/>
</dbReference>
<dbReference type="SMART" id="SM00934">
    <property type="entry name" value="OMPdecase"/>
    <property type="match status" value="1"/>
</dbReference>
<evidence type="ECO:0000256" key="1">
    <source>
        <dbReference type="ARBA" id="ARBA00023239"/>
    </source>
</evidence>
<organism evidence="3 4">
    <name type="scientific">Naasia aerilata</name>
    <dbReference type="NCBI Taxonomy" id="1162966"/>
    <lineage>
        <taxon>Bacteria</taxon>
        <taxon>Bacillati</taxon>
        <taxon>Actinomycetota</taxon>
        <taxon>Actinomycetes</taxon>
        <taxon>Micrococcales</taxon>
        <taxon>Microbacteriaceae</taxon>
        <taxon>Naasia</taxon>
    </lineage>
</organism>
<dbReference type="PANTHER" id="PTHR35039">
    <property type="entry name" value="3-KETO-L-GULONATE-6-PHOSPHATE DECARBOXYLASE SGBH-RELATED"/>
    <property type="match status" value="1"/>
</dbReference>
<reference evidence="4" key="1">
    <citation type="journal article" date="2019" name="Int. J. Syst. Evol. Microbiol.">
        <title>The Global Catalogue of Microorganisms (GCM) 10K type strain sequencing project: providing services to taxonomists for standard genome sequencing and annotation.</title>
        <authorList>
            <consortium name="The Broad Institute Genomics Platform"/>
            <consortium name="The Broad Institute Genome Sequencing Center for Infectious Disease"/>
            <person name="Wu L."/>
            <person name="Ma J."/>
        </authorList>
    </citation>
    <scope>NUCLEOTIDE SEQUENCE [LARGE SCALE GENOMIC DNA]</scope>
    <source>
        <strain evidence="4">NBRC 108725</strain>
    </source>
</reference>
<keyword evidence="4" id="KW-1185">Reference proteome</keyword>
<dbReference type="EMBL" id="AP027731">
    <property type="protein sequence ID" value="BDZ44859.1"/>
    <property type="molecule type" value="Genomic_DNA"/>
</dbReference>
<protein>
    <submittedName>
        <fullName evidence="3">D-arabino 3-hexulose 6-phosphate aldehyde lyase</fullName>
    </submittedName>
</protein>